<proteinExistence type="predicted"/>
<dbReference type="InterPro" id="IPR035405">
    <property type="entry name" value="GP70"/>
</dbReference>
<name>A0A291AV11_9CAUD</name>
<accession>A0A291AV11</accession>
<protein>
    <submittedName>
        <fullName evidence="1">Uncharacterized protein</fullName>
    </submittedName>
</protein>
<dbReference type="EMBL" id="MF773750">
    <property type="protein sequence ID" value="ATE84808.1"/>
    <property type="molecule type" value="Genomic_DNA"/>
</dbReference>
<reference evidence="1 2" key="1">
    <citation type="submission" date="2017-08" db="EMBL/GenBank/DDBJ databases">
        <authorList>
            <person name="Patton C.J."/>
            <person name="Kotturi H."/>
            <person name="Stoner T.H."/>
            <person name="Garlena R.A."/>
            <person name="Russell D.A."/>
            <person name="Hatfull G.F."/>
        </authorList>
    </citation>
    <scope>NUCLEOTIDE SEQUENCE [LARGE SCALE GENOMIC DNA]</scope>
</reference>
<evidence type="ECO:0000313" key="2">
    <source>
        <dbReference type="Proteomes" id="UP000223409"/>
    </source>
</evidence>
<dbReference type="Pfam" id="PF17429">
    <property type="entry name" value="GP70"/>
    <property type="match status" value="1"/>
</dbReference>
<sequence>MPLQIVADALELPAPVVRADTKNWVFAETMNLFDATLLLVYRSVALRDTDPIYKDVMALMERHTVEIIYEPDNPERGIVRDDSMMFGHGQWEVFLLHEGAPKEITDPRASYLVEMLRNWGDALHPTEIPAEVMRRVRPLEGVA</sequence>
<dbReference type="Proteomes" id="UP000223409">
    <property type="component" value="Genome"/>
</dbReference>
<evidence type="ECO:0000313" key="1">
    <source>
        <dbReference type="EMBL" id="ATE84808.1"/>
    </source>
</evidence>
<gene>
    <name evidence="1" type="primary">67</name>
    <name evidence="1" type="ORF">OKCENTRAL2016_67</name>
</gene>
<organism evidence="1 2">
    <name type="scientific">Mycobacterium phage OKCentral2016</name>
    <dbReference type="NCBI Taxonomy" id="2040289"/>
    <lineage>
        <taxon>Viruses</taxon>
        <taxon>Duplodnaviria</taxon>
        <taxon>Heunggongvirae</taxon>
        <taxon>Uroviricota</taxon>
        <taxon>Caudoviricetes</taxon>
        <taxon>Fromanvirus</taxon>
        <taxon>Fromanvirus goose</taxon>
    </lineage>
</organism>